<dbReference type="OrthoDB" id="5181477at2"/>
<dbReference type="PROSITE" id="PS50977">
    <property type="entry name" value="HTH_TETR_2"/>
    <property type="match status" value="1"/>
</dbReference>
<keyword evidence="1" id="KW-0805">Transcription regulation</keyword>
<dbReference type="EMBL" id="CP018135">
    <property type="protein sequence ID" value="APF41844.1"/>
    <property type="molecule type" value="Genomic_DNA"/>
</dbReference>
<dbReference type="InterPro" id="IPR009057">
    <property type="entry name" value="Homeodomain-like_sf"/>
</dbReference>
<proteinExistence type="predicted"/>
<dbReference type="Pfam" id="PF00440">
    <property type="entry name" value="TetR_N"/>
    <property type="match status" value="1"/>
</dbReference>
<dbReference type="InterPro" id="IPR001647">
    <property type="entry name" value="HTH_TetR"/>
</dbReference>
<evidence type="ECO:0000259" key="5">
    <source>
        <dbReference type="PROSITE" id="PS50977"/>
    </source>
</evidence>
<dbReference type="GO" id="GO:0000976">
    <property type="term" value="F:transcription cis-regulatory region binding"/>
    <property type="evidence" value="ECO:0007669"/>
    <property type="project" value="TreeGrafter"/>
</dbReference>
<evidence type="ECO:0000313" key="7">
    <source>
        <dbReference type="Proteomes" id="UP000183530"/>
    </source>
</evidence>
<dbReference type="Gene3D" id="1.10.10.60">
    <property type="entry name" value="Homeodomain-like"/>
    <property type="match status" value="1"/>
</dbReference>
<dbReference type="Proteomes" id="UP000183530">
    <property type="component" value="Chromosome"/>
</dbReference>
<keyword evidence="7" id="KW-1185">Reference proteome</keyword>
<dbReference type="SUPFAM" id="SSF46689">
    <property type="entry name" value="Homeodomain-like"/>
    <property type="match status" value="1"/>
</dbReference>
<evidence type="ECO:0000313" key="6">
    <source>
        <dbReference type="EMBL" id="APF41844.1"/>
    </source>
</evidence>
<dbReference type="SUPFAM" id="SSF48498">
    <property type="entry name" value="Tetracyclin repressor-like, C-terminal domain"/>
    <property type="match status" value="1"/>
</dbReference>
<feature type="domain" description="HTH tetR-type" evidence="5">
    <location>
        <begin position="11"/>
        <end position="71"/>
    </location>
</feature>
<dbReference type="AlphaFoldDB" id="A0A1L2ZR73"/>
<evidence type="ECO:0000256" key="2">
    <source>
        <dbReference type="ARBA" id="ARBA00023125"/>
    </source>
</evidence>
<dbReference type="InterPro" id="IPR050109">
    <property type="entry name" value="HTH-type_TetR-like_transc_reg"/>
</dbReference>
<dbReference type="PANTHER" id="PTHR30055">
    <property type="entry name" value="HTH-TYPE TRANSCRIPTIONAL REGULATOR RUTR"/>
    <property type="match status" value="1"/>
</dbReference>
<evidence type="ECO:0000256" key="1">
    <source>
        <dbReference type="ARBA" id="ARBA00023015"/>
    </source>
</evidence>
<reference evidence="6 7" key="1">
    <citation type="submission" date="2016-11" db="EMBL/GenBank/DDBJ databases">
        <title>Genome sequencing of Zhihengliuella aestuarii B18 antagonistic to Plasmodiophora brassicae.</title>
        <authorList>
            <person name="Luo Y."/>
        </authorList>
    </citation>
    <scope>NUCLEOTIDE SEQUENCE [LARGE SCALE GENOMIC DNA]</scope>
    <source>
        <strain evidence="6 7">B18</strain>
    </source>
</reference>
<gene>
    <name evidence="6" type="ORF">BHE16_08445</name>
</gene>
<name>A0A1L2ZR73_9MICC</name>
<evidence type="ECO:0000256" key="3">
    <source>
        <dbReference type="ARBA" id="ARBA00023163"/>
    </source>
</evidence>
<dbReference type="STRING" id="556325.BHE16_08445"/>
<keyword evidence="3" id="KW-0804">Transcription</keyword>
<feature type="DNA-binding region" description="H-T-H motif" evidence="4">
    <location>
        <begin position="34"/>
        <end position="53"/>
    </location>
</feature>
<dbReference type="InterPro" id="IPR036271">
    <property type="entry name" value="Tet_transcr_reg_TetR-rel_C_sf"/>
</dbReference>
<dbReference type="GO" id="GO:0003700">
    <property type="term" value="F:DNA-binding transcription factor activity"/>
    <property type="evidence" value="ECO:0007669"/>
    <property type="project" value="TreeGrafter"/>
</dbReference>
<sequence>MKTSERPEFATQRRNELFDSLIEMFLMDGFSHLTLDDVAARLKCSKSTLYTLAGSKDALVKEVTKHFFRKATLAVETELAEASGSLNRITAYLNAVGRALSAASEQFMLDMSNFAPAREVYEMNTKFAAERVKTLIDEGVAAGDFRKVNAAFAADLTSATMVRIQLGEVRQRTGLGDAKAYQELAAILTAGISV</sequence>
<organism evidence="6 7">
    <name type="scientific">Neomicrococcus aestuarii</name>
    <dbReference type="NCBI Taxonomy" id="556325"/>
    <lineage>
        <taxon>Bacteria</taxon>
        <taxon>Bacillati</taxon>
        <taxon>Actinomycetota</taxon>
        <taxon>Actinomycetes</taxon>
        <taxon>Micrococcales</taxon>
        <taxon>Micrococcaceae</taxon>
        <taxon>Neomicrococcus</taxon>
    </lineage>
</organism>
<accession>A0A1L2ZR73</accession>
<dbReference type="RefSeq" id="WP_071895303.1">
    <property type="nucleotide sequence ID" value="NZ_CP018135.1"/>
</dbReference>
<dbReference type="PANTHER" id="PTHR30055:SF234">
    <property type="entry name" value="HTH-TYPE TRANSCRIPTIONAL REGULATOR BETI"/>
    <property type="match status" value="1"/>
</dbReference>
<dbReference type="Gene3D" id="1.10.357.10">
    <property type="entry name" value="Tetracycline Repressor, domain 2"/>
    <property type="match status" value="1"/>
</dbReference>
<protein>
    <submittedName>
        <fullName evidence="6">TetR family transcriptional regulator</fullName>
    </submittedName>
</protein>
<evidence type="ECO:0000256" key="4">
    <source>
        <dbReference type="PROSITE-ProRule" id="PRU00335"/>
    </source>
</evidence>
<keyword evidence="2 4" id="KW-0238">DNA-binding</keyword>
<dbReference type="KEGG" id="nae:BHE16_08445"/>